<gene>
    <name evidence="1" type="ORF">LEP1GSC186_3574</name>
</gene>
<dbReference type="EMBL" id="AHOP02000022">
    <property type="protein sequence ID" value="EMO41317.1"/>
    <property type="molecule type" value="Genomic_DNA"/>
</dbReference>
<proteinExistence type="predicted"/>
<accession>M6U8F5</accession>
<reference evidence="1 2" key="1">
    <citation type="submission" date="2013-01" db="EMBL/GenBank/DDBJ databases">
        <authorList>
            <person name="Harkins D.M."/>
            <person name="Durkin A.S."/>
            <person name="Brinkac L.M."/>
            <person name="Haft D.H."/>
            <person name="Selengut J.D."/>
            <person name="Sanka R."/>
            <person name="DePew J."/>
            <person name="Purushe J."/>
            <person name="Matthias M.A."/>
            <person name="Vinetz J.M."/>
            <person name="Sutton G.G."/>
            <person name="Nierman W.C."/>
            <person name="Fouts D.E."/>
        </authorList>
    </citation>
    <scope>NUCLEOTIDE SEQUENCE [LARGE SCALE GENOMIC DNA]</scope>
    <source>
        <strain evidence="1 2">ZUN142</strain>
    </source>
</reference>
<evidence type="ECO:0000313" key="1">
    <source>
        <dbReference type="EMBL" id="EMO41317.1"/>
    </source>
</evidence>
<protein>
    <submittedName>
        <fullName evidence="1">Putative lipoprotein</fullName>
    </submittedName>
</protein>
<name>M6U8F5_9LEPT</name>
<comment type="caution">
    <text evidence="1">The sequence shown here is derived from an EMBL/GenBank/DDBJ whole genome shotgun (WGS) entry which is preliminary data.</text>
</comment>
<dbReference type="PROSITE" id="PS51257">
    <property type="entry name" value="PROKAR_LIPOPROTEIN"/>
    <property type="match status" value="1"/>
</dbReference>
<dbReference type="Proteomes" id="UP000012153">
    <property type="component" value="Unassembled WGS sequence"/>
</dbReference>
<evidence type="ECO:0000313" key="2">
    <source>
        <dbReference type="Proteomes" id="UP000012153"/>
    </source>
</evidence>
<organism evidence="1 2">
    <name type="scientific">Leptospira noguchii serovar Autumnalis str. ZUN142</name>
    <dbReference type="NCBI Taxonomy" id="1085540"/>
    <lineage>
        <taxon>Bacteria</taxon>
        <taxon>Pseudomonadati</taxon>
        <taxon>Spirochaetota</taxon>
        <taxon>Spirochaetia</taxon>
        <taxon>Leptospirales</taxon>
        <taxon>Leptospiraceae</taxon>
        <taxon>Leptospira</taxon>
    </lineage>
</organism>
<dbReference type="AlphaFoldDB" id="M6U8F5"/>
<dbReference type="NCBIfam" id="NF047489">
    <property type="entry name" value="adhesinLsa23"/>
    <property type="match status" value="1"/>
</dbReference>
<keyword evidence="1" id="KW-0449">Lipoprotein</keyword>
<sequence>MCSVIKHKSMFASAIFFYGFLIFLLSGCSPIKKELPYFSSNLECSKEEIPLFIQPAQDVETGNRLEIIYCSKMETLFGKRIELSLVFQDERHPSIWKDKIYRIYRGFKYGRHKDIETLLLEFSKKGELLKIHLKNVYSGEQRFTADPVHHFDSVLKSEQIMREEGKPVLFINTWNHMFSETNMNPELSEKKLNSIELRTGSREKLDSFYLEK</sequence>